<name>A0A137P4C8_CONC2</name>
<dbReference type="Proteomes" id="UP000070444">
    <property type="component" value="Unassembled WGS sequence"/>
</dbReference>
<dbReference type="STRING" id="796925.A0A137P4C8"/>
<dbReference type="OMA" id="APERCTL"/>
<sequence>MNMIMNQLKTLNIPKVDLTGKVAIVTGGSQGVGFGTSLILAKLNCRVIVASRSAEKCEKAVSEIKTKTGNENVDFITLDLGSFKSVREFADQVLQKEKAIDFLILNAGAVYHSYEKTDDDIEKNLQINHLSHLLLALLLIPIIPKSKESRLVFVSSRLHLSGKLTVPDTLHLAPENFSKFQRYNDTKLMNVLTVKELSRKLYNTGIIVAAVNPGLVKSNLSQANSSDDFSGKVEKCLVTAFSNLLGRDEEQGAMTSVYAAISDDTATGGYYDSCEPSKYNPLADDVKLCAELYSESLKVIGFDDKGIFV</sequence>
<dbReference type="PRINTS" id="PR00081">
    <property type="entry name" value="GDHRDH"/>
</dbReference>
<dbReference type="InterPro" id="IPR002347">
    <property type="entry name" value="SDR_fam"/>
</dbReference>
<proteinExistence type="predicted"/>
<dbReference type="SUPFAM" id="SSF51735">
    <property type="entry name" value="NAD(P)-binding Rossmann-fold domains"/>
    <property type="match status" value="1"/>
</dbReference>
<keyword evidence="1" id="KW-0560">Oxidoreductase</keyword>
<gene>
    <name evidence="2" type="ORF">CONCODRAFT_165424</name>
</gene>
<dbReference type="Gene3D" id="3.40.50.720">
    <property type="entry name" value="NAD(P)-binding Rossmann-like Domain"/>
    <property type="match status" value="1"/>
</dbReference>
<evidence type="ECO:0000313" key="3">
    <source>
        <dbReference type="Proteomes" id="UP000070444"/>
    </source>
</evidence>
<dbReference type="EMBL" id="KQ964520">
    <property type="protein sequence ID" value="KXN69878.1"/>
    <property type="molecule type" value="Genomic_DNA"/>
</dbReference>
<dbReference type="PANTHER" id="PTHR43157">
    <property type="entry name" value="PHOSPHATIDYLINOSITOL-GLYCAN BIOSYNTHESIS CLASS F PROTEIN-RELATED"/>
    <property type="match status" value="1"/>
</dbReference>
<dbReference type="InterPro" id="IPR036291">
    <property type="entry name" value="NAD(P)-bd_dom_sf"/>
</dbReference>
<dbReference type="Pfam" id="PF00106">
    <property type="entry name" value="adh_short"/>
    <property type="match status" value="1"/>
</dbReference>
<evidence type="ECO:0000313" key="2">
    <source>
        <dbReference type="EMBL" id="KXN69878.1"/>
    </source>
</evidence>
<dbReference type="PANTHER" id="PTHR43157:SF31">
    <property type="entry name" value="PHOSPHATIDYLINOSITOL-GLYCAN BIOSYNTHESIS CLASS F PROTEIN"/>
    <property type="match status" value="1"/>
</dbReference>
<keyword evidence="3" id="KW-1185">Reference proteome</keyword>
<accession>A0A137P4C8</accession>
<organism evidence="2 3">
    <name type="scientific">Conidiobolus coronatus (strain ATCC 28846 / CBS 209.66 / NRRL 28638)</name>
    <name type="common">Delacroixia coronata</name>
    <dbReference type="NCBI Taxonomy" id="796925"/>
    <lineage>
        <taxon>Eukaryota</taxon>
        <taxon>Fungi</taxon>
        <taxon>Fungi incertae sedis</taxon>
        <taxon>Zoopagomycota</taxon>
        <taxon>Entomophthoromycotina</taxon>
        <taxon>Entomophthoromycetes</taxon>
        <taxon>Entomophthorales</taxon>
        <taxon>Ancylistaceae</taxon>
        <taxon>Conidiobolus</taxon>
    </lineage>
</organism>
<protein>
    <submittedName>
        <fullName evidence="2">NAD(P)-binding protein</fullName>
    </submittedName>
</protein>
<dbReference type="OrthoDB" id="191139at2759"/>
<reference evidence="2 3" key="1">
    <citation type="journal article" date="2015" name="Genome Biol. Evol.">
        <title>Phylogenomic analyses indicate that early fungi evolved digesting cell walls of algal ancestors of land plants.</title>
        <authorList>
            <person name="Chang Y."/>
            <person name="Wang S."/>
            <person name="Sekimoto S."/>
            <person name="Aerts A.L."/>
            <person name="Choi C."/>
            <person name="Clum A."/>
            <person name="LaButti K.M."/>
            <person name="Lindquist E.A."/>
            <person name="Yee Ngan C."/>
            <person name="Ohm R.A."/>
            <person name="Salamov A.A."/>
            <person name="Grigoriev I.V."/>
            <person name="Spatafora J.W."/>
            <person name="Berbee M.L."/>
        </authorList>
    </citation>
    <scope>NUCLEOTIDE SEQUENCE [LARGE SCALE GENOMIC DNA]</scope>
    <source>
        <strain evidence="2 3">NRRL 28638</strain>
    </source>
</reference>
<dbReference type="GO" id="GO:0016491">
    <property type="term" value="F:oxidoreductase activity"/>
    <property type="evidence" value="ECO:0007669"/>
    <property type="project" value="UniProtKB-KW"/>
</dbReference>
<dbReference type="AlphaFoldDB" id="A0A137P4C8"/>
<evidence type="ECO:0000256" key="1">
    <source>
        <dbReference type="ARBA" id="ARBA00023002"/>
    </source>
</evidence>